<dbReference type="CDD" id="cd00093">
    <property type="entry name" value="HTH_XRE"/>
    <property type="match status" value="1"/>
</dbReference>
<evidence type="ECO:0000313" key="3">
    <source>
        <dbReference type="Proteomes" id="UP000425411"/>
    </source>
</evidence>
<sequence length="67" mass="8179">MKINKVQAYRQTLRLKQRQMADMLGISVVMYSKKERKKTAFTDYEKVKLLNYFKQYFPKETIDSLFF</sequence>
<dbReference type="Proteomes" id="UP000425411">
    <property type="component" value="Chromosome"/>
</dbReference>
<proteinExistence type="predicted"/>
<dbReference type="SUPFAM" id="SSF47413">
    <property type="entry name" value="lambda repressor-like DNA-binding domains"/>
    <property type="match status" value="1"/>
</dbReference>
<dbReference type="Pfam" id="PF01381">
    <property type="entry name" value="HTH_3"/>
    <property type="match status" value="1"/>
</dbReference>
<dbReference type="InterPro" id="IPR001387">
    <property type="entry name" value="Cro/C1-type_HTH"/>
</dbReference>
<dbReference type="InterPro" id="IPR010982">
    <property type="entry name" value="Lambda_DNA-bd_dom_sf"/>
</dbReference>
<dbReference type="GO" id="GO:0003677">
    <property type="term" value="F:DNA binding"/>
    <property type="evidence" value="ECO:0007669"/>
    <property type="project" value="InterPro"/>
</dbReference>
<keyword evidence="3" id="KW-1185">Reference proteome</keyword>
<reference evidence="2 3" key="1">
    <citation type="submission" date="2019-11" db="EMBL/GenBank/DDBJ databases">
        <title>FDA dAtabase for Regulatory Grade micrObial Sequences (FDA-ARGOS): Supporting development and validation of Infectious Disease Dx tests.</title>
        <authorList>
            <person name="Turner S."/>
            <person name="Byrd R."/>
            <person name="Tallon L."/>
            <person name="Sadzewicz L."/>
            <person name="Vavikolanu K."/>
            <person name="Mehta A."/>
            <person name="Aluvathingal J."/>
            <person name="Nadendla S."/>
            <person name="Myers T."/>
            <person name="Yan Y."/>
            <person name="Sichtig H."/>
        </authorList>
    </citation>
    <scope>NUCLEOTIDE SEQUENCE [LARGE SCALE GENOMIC DNA]</scope>
    <source>
        <strain evidence="2 3">FDAARGOS_741</strain>
    </source>
</reference>
<dbReference type="AlphaFoldDB" id="A0AAP9HDN8"/>
<accession>A0AAP9HDN8</accession>
<dbReference type="Gene3D" id="1.10.260.40">
    <property type="entry name" value="lambda repressor-like DNA-binding domains"/>
    <property type="match status" value="1"/>
</dbReference>
<evidence type="ECO:0000259" key="1">
    <source>
        <dbReference type="PROSITE" id="PS50943"/>
    </source>
</evidence>
<protein>
    <submittedName>
        <fullName evidence="2">Transcriptional regulator</fullName>
    </submittedName>
</protein>
<dbReference type="EMBL" id="CP046314">
    <property type="protein sequence ID" value="QGS09915.1"/>
    <property type="molecule type" value="Genomic_DNA"/>
</dbReference>
<evidence type="ECO:0000313" key="2">
    <source>
        <dbReference type="EMBL" id="QGS09915.1"/>
    </source>
</evidence>
<dbReference type="PROSITE" id="PS50943">
    <property type="entry name" value="HTH_CROC1"/>
    <property type="match status" value="1"/>
</dbReference>
<feature type="domain" description="HTH cro/C1-type" evidence="1">
    <location>
        <begin position="6"/>
        <end position="62"/>
    </location>
</feature>
<gene>
    <name evidence="2" type="ORF">FOC49_02515</name>
</gene>
<name>A0AAP9HDN8_9BACL</name>
<organism evidence="2 3">
    <name type="scientific">Gemella morbillorum</name>
    <dbReference type="NCBI Taxonomy" id="29391"/>
    <lineage>
        <taxon>Bacteria</taxon>
        <taxon>Bacillati</taxon>
        <taxon>Bacillota</taxon>
        <taxon>Bacilli</taxon>
        <taxon>Bacillales</taxon>
        <taxon>Gemellaceae</taxon>
        <taxon>Gemella</taxon>
    </lineage>
</organism>